<organism evidence="6 7">
    <name type="scientific">Pseudonocardia alni</name>
    <name type="common">Amycolata alni</name>
    <dbReference type="NCBI Taxonomy" id="33907"/>
    <lineage>
        <taxon>Bacteria</taxon>
        <taxon>Bacillati</taxon>
        <taxon>Actinomycetota</taxon>
        <taxon>Actinomycetes</taxon>
        <taxon>Pseudonocardiales</taxon>
        <taxon>Pseudonocardiaceae</taxon>
        <taxon>Pseudonocardia</taxon>
    </lineage>
</organism>
<dbReference type="PANTHER" id="PTHR30537">
    <property type="entry name" value="HTH-TYPE TRANSCRIPTIONAL REGULATOR"/>
    <property type="match status" value="1"/>
</dbReference>
<gene>
    <name evidence="6" type="ORF">HDA37_002460</name>
</gene>
<dbReference type="InterPro" id="IPR005119">
    <property type="entry name" value="LysR_subst-bd"/>
</dbReference>
<keyword evidence="4" id="KW-0804">Transcription</keyword>
<name>A0A852W777_PSEA5</name>
<dbReference type="GO" id="GO:0006351">
    <property type="term" value="P:DNA-templated transcription"/>
    <property type="evidence" value="ECO:0007669"/>
    <property type="project" value="TreeGrafter"/>
</dbReference>
<reference evidence="6 7" key="1">
    <citation type="submission" date="2020-07" db="EMBL/GenBank/DDBJ databases">
        <title>Sequencing the genomes of 1000 actinobacteria strains.</title>
        <authorList>
            <person name="Klenk H.-P."/>
        </authorList>
    </citation>
    <scope>NUCLEOTIDE SEQUENCE [LARGE SCALE GENOMIC DNA]</scope>
    <source>
        <strain evidence="6 7">DSM 44749</strain>
    </source>
</reference>
<dbReference type="GO" id="GO:0043565">
    <property type="term" value="F:sequence-specific DNA binding"/>
    <property type="evidence" value="ECO:0007669"/>
    <property type="project" value="TreeGrafter"/>
</dbReference>
<dbReference type="Gene3D" id="3.40.190.290">
    <property type="match status" value="1"/>
</dbReference>
<dbReference type="Proteomes" id="UP000549695">
    <property type="component" value="Unassembled WGS sequence"/>
</dbReference>
<evidence type="ECO:0000313" key="7">
    <source>
        <dbReference type="Proteomes" id="UP000549695"/>
    </source>
</evidence>
<evidence type="ECO:0000256" key="2">
    <source>
        <dbReference type="ARBA" id="ARBA00023015"/>
    </source>
</evidence>
<keyword evidence="7" id="KW-1185">Reference proteome</keyword>
<dbReference type="PROSITE" id="PS50931">
    <property type="entry name" value="HTH_LYSR"/>
    <property type="match status" value="1"/>
</dbReference>
<dbReference type="InterPro" id="IPR036390">
    <property type="entry name" value="WH_DNA-bd_sf"/>
</dbReference>
<comment type="caution">
    <text evidence="6">The sequence shown here is derived from an EMBL/GenBank/DDBJ whole genome shotgun (WGS) entry which is preliminary data.</text>
</comment>
<dbReference type="EMBL" id="JACCCZ010000001">
    <property type="protein sequence ID" value="NYG02175.1"/>
    <property type="molecule type" value="Genomic_DNA"/>
</dbReference>
<proteinExistence type="inferred from homology"/>
<evidence type="ECO:0000313" key="6">
    <source>
        <dbReference type="EMBL" id="NYG02175.1"/>
    </source>
</evidence>
<dbReference type="InterPro" id="IPR058163">
    <property type="entry name" value="LysR-type_TF_proteobact-type"/>
</dbReference>
<dbReference type="GeneID" id="98052220"/>
<dbReference type="SUPFAM" id="SSF53850">
    <property type="entry name" value="Periplasmic binding protein-like II"/>
    <property type="match status" value="1"/>
</dbReference>
<accession>A0A852W777</accession>
<comment type="similarity">
    <text evidence="1">Belongs to the LysR transcriptional regulatory family.</text>
</comment>
<dbReference type="GO" id="GO:0003700">
    <property type="term" value="F:DNA-binding transcription factor activity"/>
    <property type="evidence" value="ECO:0007669"/>
    <property type="project" value="InterPro"/>
</dbReference>
<keyword evidence="2" id="KW-0805">Transcription regulation</keyword>
<evidence type="ECO:0000256" key="1">
    <source>
        <dbReference type="ARBA" id="ARBA00009437"/>
    </source>
</evidence>
<evidence type="ECO:0000259" key="5">
    <source>
        <dbReference type="PROSITE" id="PS50931"/>
    </source>
</evidence>
<dbReference type="Pfam" id="PF00126">
    <property type="entry name" value="HTH_1"/>
    <property type="match status" value="1"/>
</dbReference>
<evidence type="ECO:0000256" key="4">
    <source>
        <dbReference type="ARBA" id="ARBA00023163"/>
    </source>
</evidence>
<dbReference type="SUPFAM" id="SSF46785">
    <property type="entry name" value="Winged helix' DNA-binding domain"/>
    <property type="match status" value="1"/>
</dbReference>
<dbReference type="AlphaFoldDB" id="A0A852W777"/>
<dbReference type="InterPro" id="IPR000847">
    <property type="entry name" value="LysR_HTH_N"/>
</dbReference>
<feature type="domain" description="HTH lysR-type" evidence="5">
    <location>
        <begin position="4"/>
        <end position="61"/>
    </location>
</feature>
<dbReference type="Gene3D" id="1.10.10.10">
    <property type="entry name" value="Winged helix-like DNA-binding domain superfamily/Winged helix DNA-binding domain"/>
    <property type="match status" value="1"/>
</dbReference>
<evidence type="ECO:0000256" key="3">
    <source>
        <dbReference type="ARBA" id="ARBA00023125"/>
    </source>
</evidence>
<dbReference type="Pfam" id="PF03466">
    <property type="entry name" value="LysR_substrate"/>
    <property type="match status" value="1"/>
</dbReference>
<dbReference type="RefSeq" id="WP_179761162.1">
    <property type="nucleotide sequence ID" value="NZ_BAAAJZ010000001.1"/>
</dbReference>
<protein>
    <submittedName>
        <fullName evidence="6">DNA-binding transcriptional LysR family regulator</fullName>
    </submittedName>
</protein>
<dbReference type="FunFam" id="1.10.10.10:FF:000001">
    <property type="entry name" value="LysR family transcriptional regulator"/>
    <property type="match status" value="1"/>
</dbReference>
<keyword evidence="3 6" id="KW-0238">DNA-binding</keyword>
<dbReference type="InterPro" id="IPR036388">
    <property type="entry name" value="WH-like_DNA-bd_sf"/>
</dbReference>
<sequence>MELPEFDDLRFFAGVAAAGTLTEVARQWGVSVSAVSKRLARLERRLGVRLVNRSTRRLTLTDEGRRYAEGARDVLGRIDDLEDEIGRRRSGLHGRIAVHSSMGFGRAHVAPLLGTFEAANPDLRIDLELSHLPVAVGGSGYDFAVRVGPLPDSRLHARVLHRNRRVVCAAPSYVGRRGAPRTPADLAGHDCIVIRENDTAYAHWRFGTDADAAGVRVTGAMTCNDGEVATAWCRAGRGLVMRSLWQVAPLLASGELVQVLADIPTPSADLLAVHGADPPRRVRAVLDHLVDGLAERLPVRPVPVPAAASTAT</sequence>
<dbReference type="PANTHER" id="PTHR30537:SF5">
    <property type="entry name" value="HTH-TYPE TRANSCRIPTIONAL ACTIVATOR TTDR-RELATED"/>
    <property type="match status" value="1"/>
</dbReference>